<keyword evidence="12" id="KW-1185">Reference proteome</keyword>
<evidence type="ECO:0000256" key="9">
    <source>
        <dbReference type="NCBIfam" id="TIGR00152"/>
    </source>
</evidence>
<keyword evidence="10" id="KW-0812">Transmembrane</keyword>
<keyword evidence="3 8" id="KW-0808">Transferase</keyword>
<dbReference type="InterPro" id="IPR027417">
    <property type="entry name" value="P-loop_NTPase"/>
</dbReference>
<keyword evidence="6 8" id="KW-0067">ATP-binding</keyword>
<accession>A0A178MI72</accession>
<keyword evidence="4 8" id="KW-0547">Nucleotide-binding</keyword>
<dbReference type="HAMAP" id="MF_00376">
    <property type="entry name" value="Dephospho_CoA_kinase"/>
    <property type="match status" value="1"/>
</dbReference>
<proteinExistence type="inferred from homology"/>
<dbReference type="SUPFAM" id="SSF52540">
    <property type="entry name" value="P-loop containing nucleoside triphosphate hydrolases"/>
    <property type="match status" value="1"/>
</dbReference>
<comment type="caution">
    <text evidence="11">The sequence shown here is derived from an EMBL/GenBank/DDBJ whole genome shotgun (WGS) entry which is preliminary data.</text>
</comment>
<dbReference type="Gene3D" id="3.40.50.300">
    <property type="entry name" value="P-loop containing nucleotide triphosphate hydrolases"/>
    <property type="match status" value="1"/>
</dbReference>
<gene>
    <name evidence="8" type="primary">coaE</name>
    <name evidence="11" type="ORF">A6A03_09340</name>
</gene>
<dbReference type="GO" id="GO:0004140">
    <property type="term" value="F:dephospho-CoA kinase activity"/>
    <property type="evidence" value="ECO:0007669"/>
    <property type="project" value="UniProtKB-UniRule"/>
</dbReference>
<dbReference type="AlphaFoldDB" id="A0A178MI72"/>
<dbReference type="PROSITE" id="PS51219">
    <property type="entry name" value="DPCK"/>
    <property type="match status" value="1"/>
</dbReference>
<evidence type="ECO:0000256" key="10">
    <source>
        <dbReference type="SAM" id="Phobius"/>
    </source>
</evidence>
<sequence length="218" mass="23542">MKHPGIYLIGLTGGIACGKSTVLAMLAALGARTIDADRVTHRLQQPGTPVYQAIVNTFGPQIVTTPGGAIDRRKLGAVVFNDPEALKRLEAIVHPAVRAEIRRFLDEVAGAGKYATRLRPVERPIVVIDAIKLIESGWADECDQVWVVTCPPEQQIDRLMTTRGMSLAEAQARVAAQPPQESRFSRAHVIIDNSGSQAQTRAQVEAAWQQALIASHGA</sequence>
<comment type="function">
    <text evidence="8">Catalyzes the phosphorylation of the 3'-hydroxyl group of dephosphocoenzyme A to form coenzyme A.</text>
</comment>
<dbReference type="Pfam" id="PF01121">
    <property type="entry name" value="CoaE"/>
    <property type="match status" value="1"/>
</dbReference>
<dbReference type="RefSeq" id="WP_066783475.1">
    <property type="nucleotide sequence ID" value="NZ_LWQS01000034.1"/>
</dbReference>
<evidence type="ECO:0000256" key="6">
    <source>
        <dbReference type="ARBA" id="ARBA00022840"/>
    </source>
</evidence>
<keyword evidence="5 8" id="KW-0418">Kinase</keyword>
<evidence type="ECO:0000256" key="5">
    <source>
        <dbReference type="ARBA" id="ARBA00022777"/>
    </source>
</evidence>
<reference evidence="11 12" key="1">
    <citation type="submission" date="2016-04" db="EMBL/GenBank/DDBJ databases">
        <title>Chloroflexus islandicus sp. nov., a thermophilic filamentous anoxygenic phototrophic bacterium from geyser Strokkur (Iceland).</title>
        <authorList>
            <person name="Gaisin V.A."/>
            <person name="Kalashnikov A.M."/>
            <person name="Sukhacheva M.V."/>
            <person name="Grouzdev D.S."/>
            <person name="Ivanov T.M."/>
            <person name="Kuznetsov B."/>
            <person name="Gorlenko V.M."/>
        </authorList>
    </citation>
    <scope>NUCLEOTIDE SEQUENCE [LARGE SCALE GENOMIC DNA]</scope>
    <source>
        <strain evidence="12">isl-2</strain>
    </source>
</reference>
<evidence type="ECO:0000256" key="3">
    <source>
        <dbReference type="ARBA" id="ARBA00022679"/>
    </source>
</evidence>
<evidence type="ECO:0000256" key="8">
    <source>
        <dbReference type="HAMAP-Rule" id="MF_00376"/>
    </source>
</evidence>
<keyword evidence="10" id="KW-1133">Transmembrane helix</keyword>
<dbReference type="GO" id="GO:0005737">
    <property type="term" value="C:cytoplasm"/>
    <property type="evidence" value="ECO:0007669"/>
    <property type="project" value="UniProtKB-SubCell"/>
</dbReference>
<protein>
    <recommendedName>
        <fullName evidence="8 9">Dephospho-CoA kinase</fullName>
        <ecNumber evidence="8 9">2.7.1.24</ecNumber>
    </recommendedName>
    <alternativeName>
        <fullName evidence="8">Dephosphocoenzyme A kinase</fullName>
    </alternativeName>
</protein>
<evidence type="ECO:0000256" key="2">
    <source>
        <dbReference type="ARBA" id="ARBA00022490"/>
    </source>
</evidence>
<dbReference type="GO" id="GO:0005524">
    <property type="term" value="F:ATP binding"/>
    <property type="evidence" value="ECO:0007669"/>
    <property type="project" value="UniProtKB-UniRule"/>
</dbReference>
<dbReference type="PANTHER" id="PTHR10695">
    <property type="entry name" value="DEPHOSPHO-COA KINASE-RELATED"/>
    <property type="match status" value="1"/>
</dbReference>
<dbReference type="FunFam" id="3.40.50.300:FF:000991">
    <property type="entry name" value="Dephospho-CoA kinase"/>
    <property type="match status" value="1"/>
</dbReference>
<name>A0A178MI72_9CHLR</name>
<dbReference type="PROSITE" id="PS51257">
    <property type="entry name" value="PROKAR_LIPOPROTEIN"/>
    <property type="match status" value="1"/>
</dbReference>
<dbReference type="NCBIfam" id="TIGR00152">
    <property type="entry name" value="dephospho-CoA kinase"/>
    <property type="match status" value="1"/>
</dbReference>
<comment type="similarity">
    <text evidence="1 8">Belongs to the CoaE family.</text>
</comment>
<dbReference type="GO" id="GO:0015937">
    <property type="term" value="P:coenzyme A biosynthetic process"/>
    <property type="evidence" value="ECO:0007669"/>
    <property type="project" value="UniProtKB-UniRule"/>
</dbReference>
<comment type="subcellular location">
    <subcellularLocation>
        <location evidence="8">Cytoplasm</location>
    </subcellularLocation>
</comment>
<dbReference type="STRING" id="1707952.A6A03_09340"/>
<keyword evidence="2 8" id="KW-0963">Cytoplasm</keyword>
<evidence type="ECO:0000256" key="4">
    <source>
        <dbReference type="ARBA" id="ARBA00022741"/>
    </source>
</evidence>
<keyword evidence="7 8" id="KW-0173">Coenzyme A biosynthesis</keyword>
<evidence type="ECO:0000256" key="7">
    <source>
        <dbReference type="ARBA" id="ARBA00022993"/>
    </source>
</evidence>
<comment type="pathway">
    <text evidence="8">Cofactor biosynthesis; coenzyme A biosynthesis; CoA from (R)-pantothenate: step 5/5.</text>
</comment>
<evidence type="ECO:0000313" key="11">
    <source>
        <dbReference type="EMBL" id="OAN47828.1"/>
    </source>
</evidence>
<dbReference type="InterPro" id="IPR001977">
    <property type="entry name" value="Depp_CoAkinase"/>
</dbReference>
<dbReference type="Proteomes" id="UP000078287">
    <property type="component" value="Unassembled WGS sequence"/>
</dbReference>
<organism evidence="11 12">
    <name type="scientific">Chloroflexus islandicus</name>
    <dbReference type="NCBI Taxonomy" id="1707952"/>
    <lineage>
        <taxon>Bacteria</taxon>
        <taxon>Bacillati</taxon>
        <taxon>Chloroflexota</taxon>
        <taxon>Chloroflexia</taxon>
        <taxon>Chloroflexales</taxon>
        <taxon>Chloroflexineae</taxon>
        <taxon>Chloroflexaceae</taxon>
        <taxon>Chloroflexus</taxon>
    </lineage>
</organism>
<feature type="binding site" evidence="8">
    <location>
        <begin position="16"/>
        <end position="21"/>
    </location>
    <ligand>
        <name>ATP</name>
        <dbReference type="ChEBI" id="CHEBI:30616"/>
    </ligand>
</feature>
<dbReference type="EC" id="2.7.1.24" evidence="8 9"/>
<keyword evidence="10" id="KW-0472">Membrane</keyword>
<feature type="transmembrane region" description="Helical" evidence="10">
    <location>
        <begin position="6"/>
        <end position="29"/>
    </location>
</feature>
<evidence type="ECO:0000313" key="12">
    <source>
        <dbReference type="Proteomes" id="UP000078287"/>
    </source>
</evidence>
<dbReference type="CDD" id="cd02022">
    <property type="entry name" value="DPCK"/>
    <property type="match status" value="1"/>
</dbReference>
<evidence type="ECO:0000256" key="1">
    <source>
        <dbReference type="ARBA" id="ARBA00009018"/>
    </source>
</evidence>
<dbReference type="EMBL" id="LWQS01000034">
    <property type="protein sequence ID" value="OAN47828.1"/>
    <property type="molecule type" value="Genomic_DNA"/>
</dbReference>
<dbReference type="OrthoDB" id="9812943at2"/>
<dbReference type="PANTHER" id="PTHR10695:SF46">
    <property type="entry name" value="BIFUNCTIONAL COENZYME A SYNTHASE-RELATED"/>
    <property type="match status" value="1"/>
</dbReference>
<comment type="catalytic activity">
    <reaction evidence="8">
        <text>3'-dephospho-CoA + ATP = ADP + CoA + H(+)</text>
        <dbReference type="Rhea" id="RHEA:18245"/>
        <dbReference type="ChEBI" id="CHEBI:15378"/>
        <dbReference type="ChEBI" id="CHEBI:30616"/>
        <dbReference type="ChEBI" id="CHEBI:57287"/>
        <dbReference type="ChEBI" id="CHEBI:57328"/>
        <dbReference type="ChEBI" id="CHEBI:456216"/>
        <dbReference type="EC" id="2.7.1.24"/>
    </reaction>
</comment>
<dbReference type="UniPathway" id="UPA00241">
    <property type="reaction ID" value="UER00356"/>
</dbReference>